<name>A0A226DNR9_FOLCA</name>
<keyword evidence="10" id="KW-1185">Reference proteome</keyword>
<evidence type="ECO:0000259" key="8">
    <source>
        <dbReference type="PROSITE" id="PS50157"/>
    </source>
</evidence>
<keyword evidence="2" id="KW-0677">Repeat</keyword>
<dbReference type="AlphaFoldDB" id="A0A226DNR9"/>
<evidence type="ECO:0000256" key="3">
    <source>
        <dbReference type="ARBA" id="ARBA00022771"/>
    </source>
</evidence>
<dbReference type="PANTHER" id="PTHR24388">
    <property type="entry name" value="ZINC FINGER PROTEIN"/>
    <property type="match status" value="1"/>
</dbReference>
<accession>A0A226DNR9</accession>
<feature type="domain" description="C2H2-type" evidence="8">
    <location>
        <begin position="736"/>
        <end position="764"/>
    </location>
</feature>
<keyword evidence="4" id="KW-0862">Zinc</keyword>
<evidence type="ECO:0000313" key="10">
    <source>
        <dbReference type="Proteomes" id="UP000198287"/>
    </source>
</evidence>
<gene>
    <name evidence="9" type="ORF">Fcan01_19113</name>
</gene>
<evidence type="ECO:0000256" key="1">
    <source>
        <dbReference type="ARBA" id="ARBA00022723"/>
    </source>
</evidence>
<comment type="caution">
    <text evidence="9">The sequence shown here is derived from an EMBL/GenBank/DDBJ whole genome shotgun (WGS) entry which is preliminary data.</text>
</comment>
<dbReference type="Gene3D" id="3.30.160.60">
    <property type="entry name" value="Classic Zinc Finger"/>
    <property type="match status" value="2"/>
</dbReference>
<dbReference type="GO" id="GO:0000981">
    <property type="term" value="F:DNA-binding transcription factor activity, RNA polymerase II-specific"/>
    <property type="evidence" value="ECO:0007669"/>
    <property type="project" value="TreeGrafter"/>
</dbReference>
<keyword evidence="3 7" id="KW-0863">Zinc-finger</keyword>
<comment type="similarity">
    <text evidence="6">Belongs to the snail C2H2-type zinc-finger protein family.</text>
</comment>
<evidence type="ECO:0000256" key="7">
    <source>
        <dbReference type="PROSITE-ProRule" id="PRU00042"/>
    </source>
</evidence>
<evidence type="ECO:0000256" key="5">
    <source>
        <dbReference type="ARBA" id="ARBA00023242"/>
    </source>
</evidence>
<dbReference type="Proteomes" id="UP000198287">
    <property type="component" value="Unassembled WGS sequence"/>
</dbReference>
<keyword evidence="1" id="KW-0479">Metal-binding</keyword>
<dbReference type="GO" id="GO:0000978">
    <property type="term" value="F:RNA polymerase II cis-regulatory region sequence-specific DNA binding"/>
    <property type="evidence" value="ECO:0007669"/>
    <property type="project" value="TreeGrafter"/>
</dbReference>
<feature type="domain" description="C2H2-type" evidence="8">
    <location>
        <begin position="706"/>
        <end position="734"/>
    </location>
</feature>
<dbReference type="PROSITE" id="PS50157">
    <property type="entry name" value="ZINC_FINGER_C2H2_2"/>
    <property type="match status" value="3"/>
</dbReference>
<dbReference type="SMART" id="SM00355">
    <property type="entry name" value="ZnF_C2H2"/>
    <property type="match status" value="3"/>
</dbReference>
<evidence type="ECO:0000256" key="4">
    <source>
        <dbReference type="ARBA" id="ARBA00022833"/>
    </source>
</evidence>
<evidence type="ECO:0000256" key="2">
    <source>
        <dbReference type="ARBA" id="ARBA00022737"/>
    </source>
</evidence>
<evidence type="ECO:0000313" key="9">
    <source>
        <dbReference type="EMBL" id="OXA46297.1"/>
    </source>
</evidence>
<dbReference type="InterPro" id="IPR050527">
    <property type="entry name" value="Snail/Krueppel_Znf"/>
</dbReference>
<dbReference type="PANTHER" id="PTHR24388:SF104">
    <property type="entry name" value="AT-RICH BINDING PROTEIN-RELATED"/>
    <property type="match status" value="1"/>
</dbReference>
<dbReference type="PROSITE" id="PS00028">
    <property type="entry name" value="ZINC_FINGER_C2H2_1"/>
    <property type="match status" value="2"/>
</dbReference>
<dbReference type="SUPFAM" id="SSF57667">
    <property type="entry name" value="beta-beta-alpha zinc fingers"/>
    <property type="match status" value="2"/>
</dbReference>
<protein>
    <submittedName>
        <fullName evidence="9">Zinc finger and SCAN domain-containing protein 31</fullName>
    </submittedName>
</protein>
<feature type="domain" description="C2H2-type" evidence="8">
    <location>
        <begin position="765"/>
        <end position="792"/>
    </location>
</feature>
<sequence length="798" mass="91553">MAPLISREGVSLLRYLISDHHQLYINLTGNNLTPKFHHILHYPHAIEQLGPLKNFWCMKLEAKHRFSKIVGKNSYNFKNIAKSVAKRLSLNMAFSINSSKGSNENQLQFCQVELCFVHDDQVYICVSPITCVELLHNSYLFKVTGKKTAIIIKPELLDLEHPLIVANTSSEYDKSSEQQLASRDEENMYKLVLINNEETCSQSNNNFEQESICSVNISEGDKCLSLSDQLFNVKEIIVQSDREKGTAKGQEMSQLIISQGTASFQVKSLIKRRTVNYLIRNYSNYPPRHVKKNLAECISSQLFGHLAEQQQIDIKSLFYSDAKSIDTEEMDQKGRIIYKNIPATGLIEDRLKYLRNKNCISIRKKPRVLDSITNDPTVEEYEMKSWLSNSKSPASQVLQYMKDTFNLRSLELKNTTNLSNTLQEWPHLLETSGVIDQDFERLNPGKSEIMLRKWPSIAKQICEFAERSQTKAIAESGIKKMFSTLSLDEITIAAFVMLPYLTSTSAYKKRGAKKVKISAAAAADFFIQFVSKTFDLESFKANESERRQPFVVCVGDLANLIIKDVYVMLERKLIKSPTIISAVDLCFKLFHVLKLKFPDECYPVWSFFDHTVYQINEIVSPPASCAPTVDNKRTEQKHNFDAILHQWWKISRGNIPTWSLPDFVDHNKIHQEKSAREVFKCDLCPRTFLCETGLYITSSHRAPINYGCTYCDKILRSKTGLKYHVAAKHATNQIPLSCEKCEYQTLVQSCLTTHVKRVHEGVKRKECYFCAMKFITFSELVSHFRVHTTEKYSKGDSY</sequence>
<keyword evidence="5" id="KW-0539">Nucleus</keyword>
<dbReference type="GO" id="GO:0008270">
    <property type="term" value="F:zinc ion binding"/>
    <property type="evidence" value="ECO:0007669"/>
    <property type="project" value="UniProtKB-KW"/>
</dbReference>
<dbReference type="EMBL" id="LNIX01000016">
    <property type="protein sequence ID" value="OXA46297.1"/>
    <property type="molecule type" value="Genomic_DNA"/>
</dbReference>
<organism evidence="9 10">
    <name type="scientific">Folsomia candida</name>
    <name type="common">Springtail</name>
    <dbReference type="NCBI Taxonomy" id="158441"/>
    <lineage>
        <taxon>Eukaryota</taxon>
        <taxon>Metazoa</taxon>
        <taxon>Ecdysozoa</taxon>
        <taxon>Arthropoda</taxon>
        <taxon>Hexapoda</taxon>
        <taxon>Collembola</taxon>
        <taxon>Entomobryomorpha</taxon>
        <taxon>Isotomoidea</taxon>
        <taxon>Isotomidae</taxon>
        <taxon>Proisotominae</taxon>
        <taxon>Folsomia</taxon>
    </lineage>
</organism>
<evidence type="ECO:0000256" key="6">
    <source>
        <dbReference type="ARBA" id="ARBA00037948"/>
    </source>
</evidence>
<reference evidence="9 10" key="1">
    <citation type="submission" date="2015-12" db="EMBL/GenBank/DDBJ databases">
        <title>The genome of Folsomia candida.</title>
        <authorList>
            <person name="Faddeeva A."/>
            <person name="Derks M.F."/>
            <person name="Anvar Y."/>
            <person name="Smit S."/>
            <person name="Van Straalen N."/>
            <person name="Roelofs D."/>
        </authorList>
    </citation>
    <scope>NUCLEOTIDE SEQUENCE [LARGE SCALE GENOMIC DNA]</scope>
    <source>
        <strain evidence="9 10">VU population</strain>
        <tissue evidence="9">Whole body</tissue>
    </source>
</reference>
<dbReference type="InterPro" id="IPR013087">
    <property type="entry name" value="Znf_C2H2_type"/>
</dbReference>
<proteinExistence type="inferred from homology"/>
<dbReference type="OrthoDB" id="6724855at2759"/>
<dbReference type="OMA" id="SHRAPIN"/>
<dbReference type="InterPro" id="IPR036236">
    <property type="entry name" value="Znf_C2H2_sf"/>
</dbReference>